<keyword evidence="2" id="KW-1185">Reference proteome</keyword>
<dbReference type="AlphaFoldDB" id="A0A1B0C7N9"/>
<accession>A0A1B0C7N9</accession>
<dbReference type="Proteomes" id="UP000092460">
    <property type="component" value="Unassembled WGS sequence"/>
</dbReference>
<organism evidence="1 2">
    <name type="scientific">Glossina palpalis gambiensis</name>
    <dbReference type="NCBI Taxonomy" id="67801"/>
    <lineage>
        <taxon>Eukaryota</taxon>
        <taxon>Metazoa</taxon>
        <taxon>Ecdysozoa</taxon>
        <taxon>Arthropoda</taxon>
        <taxon>Hexapoda</taxon>
        <taxon>Insecta</taxon>
        <taxon>Pterygota</taxon>
        <taxon>Neoptera</taxon>
        <taxon>Endopterygota</taxon>
        <taxon>Diptera</taxon>
        <taxon>Brachycera</taxon>
        <taxon>Muscomorpha</taxon>
        <taxon>Hippoboscoidea</taxon>
        <taxon>Glossinidae</taxon>
        <taxon>Glossina</taxon>
    </lineage>
</organism>
<name>A0A1B0C7N9_9MUSC</name>
<proteinExistence type="predicted"/>
<evidence type="ECO:0000313" key="1">
    <source>
        <dbReference type="EnsemblMetazoa" id="GPPI051486-PA"/>
    </source>
</evidence>
<evidence type="ECO:0000313" key="2">
    <source>
        <dbReference type="Proteomes" id="UP000092460"/>
    </source>
</evidence>
<dbReference type="VEuPathDB" id="VectorBase:GPPI051486"/>
<protein>
    <submittedName>
        <fullName evidence="1">Uncharacterized protein</fullName>
    </submittedName>
</protein>
<dbReference type="EnsemblMetazoa" id="GPPI051486-RA">
    <property type="protein sequence ID" value="GPPI051486-PA"/>
    <property type="gene ID" value="GPPI051486"/>
</dbReference>
<dbReference type="EMBL" id="JXJN01029426">
    <property type="status" value="NOT_ANNOTATED_CDS"/>
    <property type="molecule type" value="Genomic_DNA"/>
</dbReference>
<sequence>MLDEGIMFDSLKQIATGYLSRDLKEKCCITQIISIIQQKIQGSIGYVGKSLKNKQKEETEKKIKHWQRSHELDNQIIPLRLTY</sequence>
<reference evidence="2" key="1">
    <citation type="submission" date="2015-01" db="EMBL/GenBank/DDBJ databases">
        <authorList>
            <person name="Aksoy S."/>
            <person name="Warren W."/>
            <person name="Wilson R.K."/>
        </authorList>
    </citation>
    <scope>NUCLEOTIDE SEQUENCE [LARGE SCALE GENOMIC DNA]</scope>
    <source>
        <strain evidence="2">IAEA</strain>
    </source>
</reference>
<reference evidence="1" key="2">
    <citation type="submission" date="2020-05" db="UniProtKB">
        <authorList>
            <consortium name="EnsemblMetazoa"/>
        </authorList>
    </citation>
    <scope>IDENTIFICATION</scope>
    <source>
        <strain evidence="1">IAEA</strain>
    </source>
</reference>